<evidence type="ECO:0000256" key="7">
    <source>
        <dbReference type="SAM" id="Phobius"/>
    </source>
</evidence>
<dbReference type="EMBL" id="MF496657">
    <property type="protein sequence ID" value="AUO29170.1"/>
    <property type="molecule type" value="Genomic_DNA"/>
</dbReference>
<dbReference type="GO" id="GO:0042773">
    <property type="term" value="P:ATP synthesis coupled electron transport"/>
    <property type="evidence" value="ECO:0007669"/>
    <property type="project" value="InterPro"/>
</dbReference>
<evidence type="ECO:0000256" key="3">
    <source>
        <dbReference type="ARBA" id="ARBA00022448"/>
    </source>
</evidence>
<keyword evidence="6 7" id="KW-0472">Membrane</keyword>
<dbReference type="GO" id="GO:0030964">
    <property type="term" value="C:NADH dehydrogenase complex"/>
    <property type="evidence" value="ECO:0007669"/>
    <property type="project" value="TreeGrafter"/>
</dbReference>
<feature type="transmembrane region" description="Helical" evidence="7">
    <location>
        <begin position="31"/>
        <end position="51"/>
    </location>
</feature>
<feature type="transmembrane region" description="Helical" evidence="7">
    <location>
        <begin position="6"/>
        <end position="26"/>
    </location>
</feature>
<dbReference type="HAMAP" id="MF_01456">
    <property type="entry name" value="NDH1_NuoK"/>
    <property type="match status" value="1"/>
</dbReference>
<keyword evidence="3" id="KW-0813">Transport</keyword>
<evidence type="ECO:0000313" key="8">
    <source>
        <dbReference type="EMBL" id="AUO29170.1"/>
    </source>
</evidence>
<dbReference type="GO" id="GO:0016651">
    <property type="term" value="F:oxidoreductase activity, acting on NAD(P)H"/>
    <property type="evidence" value="ECO:0007669"/>
    <property type="project" value="InterPro"/>
</dbReference>
<dbReference type="NCBIfam" id="NF004320">
    <property type="entry name" value="PRK05715.1-2"/>
    <property type="match status" value="1"/>
</dbReference>
<dbReference type="InterPro" id="IPR001133">
    <property type="entry name" value="NADH_UbQ_OxRdtase_chain4L/K"/>
</dbReference>
<dbReference type="Gene3D" id="1.10.287.3510">
    <property type="match status" value="1"/>
</dbReference>
<evidence type="ECO:0000256" key="4">
    <source>
        <dbReference type="ARBA" id="ARBA00022692"/>
    </source>
</evidence>
<dbReference type="NCBIfam" id="NF004323">
    <property type="entry name" value="PRK05715.1-5"/>
    <property type="match status" value="1"/>
</dbReference>
<evidence type="ECO:0000256" key="2">
    <source>
        <dbReference type="ARBA" id="ARBA00010519"/>
    </source>
</evidence>
<accession>A0A2I6SRZ5</accession>
<keyword evidence="5 7" id="KW-1133">Transmembrane helix</keyword>
<evidence type="ECO:0000256" key="1">
    <source>
        <dbReference type="ARBA" id="ARBA00004141"/>
    </source>
</evidence>
<keyword evidence="4 7" id="KW-0812">Transmembrane</keyword>
<evidence type="ECO:0000256" key="6">
    <source>
        <dbReference type="ARBA" id="ARBA00023136"/>
    </source>
</evidence>
<organism evidence="8">
    <name type="scientific">Vannella simplex</name>
    <dbReference type="NCBI Taxonomy" id="197532"/>
    <lineage>
        <taxon>Eukaryota</taxon>
        <taxon>Amoebozoa</taxon>
        <taxon>Discosea</taxon>
        <taxon>Flabellinia</taxon>
        <taxon>Vannellidae</taxon>
        <taxon>Vannella</taxon>
    </lineage>
</organism>
<geneLocation type="mitochondrion" evidence="8"/>
<dbReference type="InterPro" id="IPR039428">
    <property type="entry name" value="NUOK/Mnh_C1-like"/>
</dbReference>
<evidence type="ECO:0000256" key="5">
    <source>
        <dbReference type="ARBA" id="ARBA00022989"/>
    </source>
</evidence>
<sequence length="103" mass="11923">MITFPINFFCIIVLFLFIFGLIGSFLIRRNLIMIIVCIELMLMSIQLNFIVYSYNFNDILGQFFVLFILMVAAAEVAIGLALLIVYYRLRGTIDTKYIYLSKG</sequence>
<dbReference type="Pfam" id="PF00420">
    <property type="entry name" value="Oxidored_q2"/>
    <property type="match status" value="1"/>
</dbReference>
<comment type="similarity">
    <text evidence="2">Belongs to the complex I subunit 4L family.</text>
</comment>
<reference evidence="8" key="1">
    <citation type="submission" date="2017-07" db="EMBL/GenBank/DDBJ databases">
        <title>The complete mitochondrial genome of Vannella simplex (Amoebozoa, Discosea, Vannellida).</title>
        <authorList>
            <person name="Bondarenko N."/>
            <person name="Nassonova E."/>
            <person name="Mijanovic O."/>
            <person name="Glotova A."/>
            <person name="Kamyshatskaya O."/>
            <person name="Kudryavtsev A."/>
            <person name="Masharsky A."/>
            <person name="Polev D."/>
            <person name="Smirnov A."/>
        </authorList>
    </citation>
    <scope>NUCLEOTIDE SEQUENCE</scope>
</reference>
<keyword evidence="8" id="KW-0496">Mitochondrion</keyword>
<comment type="subcellular location">
    <subcellularLocation>
        <location evidence="1">Membrane</location>
        <topology evidence="1">Multi-pass membrane protein</topology>
    </subcellularLocation>
</comment>
<protein>
    <submittedName>
        <fullName evidence="8">NADH dehydrogenase subunit 4l</fullName>
    </submittedName>
</protein>
<dbReference type="PANTHER" id="PTHR11434">
    <property type="entry name" value="NADH-UBIQUINONE OXIDOREDUCTASE SUBUNIT ND4L"/>
    <property type="match status" value="1"/>
</dbReference>
<feature type="transmembrane region" description="Helical" evidence="7">
    <location>
        <begin position="63"/>
        <end position="87"/>
    </location>
</feature>
<dbReference type="AlphaFoldDB" id="A0A2I6SRZ5"/>
<name>A0A2I6SRZ5_9EUKA</name>
<gene>
    <name evidence="8" type="primary">nad4l</name>
</gene>
<dbReference type="PANTHER" id="PTHR11434:SF16">
    <property type="entry name" value="NADH-UBIQUINONE OXIDOREDUCTASE CHAIN 4L"/>
    <property type="match status" value="1"/>
</dbReference>
<proteinExistence type="inferred from homology"/>